<protein>
    <submittedName>
        <fullName evidence="2">Uncharacterized protein</fullName>
    </submittedName>
</protein>
<proteinExistence type="predicted"/>
<sequence length="203" mass="22002">MPIDMRSALCAPPLREYSQCHPVSAHAGEDTEDDGSFRSQISTASTLVSDSEQQAAARDLASHLDCAGEEDDGPWEDLNRGSSSSGIRRHSCFATALRGPVVSLRCSSYDSTDDLPACGPDDDVQGNGISAEDEELVVPLFPMRRRMRVMGAAKGTCDAEAAREPVTIPARKGRHDDTGNYRRAFVEKGVQMGWWGSREGPRC</sequence>
<evidence type="ECO:0000256" key="1">
    <source>
        <dbReference type="SAM" id="MobiDB-lite"/>
    </source>
</evidence>
<dbReference type="EMBL" id="HBFK01019431">
    <property type="protein sequence ID" value="CAD8745553.1"/>
    <property type="molecule type" value="Transcribed_RNA"/>
</dbReference>
<feature type="region of interest" description="Disordered" evidence="1">
    <location>
        <begin position="66"/>
        <end position="85"/>
    </location>
</feature>
<feature type="region of interest" description="Disordered" evidence="1">
    <location>
        <begin position="21"/>
        <end position="60"/>
    </location>
</feature>
<gene>
    <name evidence="2" type="ORF">HAND1043_LOCUS12048</name>
</gene>
<evidence type="ECO:0000313" key="2">
    <source>
        <dbReference type="EMBL" id="CAD8745553.1"/>
    </source>
</evidence>
<name>A0A6U4J7U5_HEMAN</name>
<accession>A0A6U4J7U5</accession>
<organism evidence="2">
    <name type="scientific">Hemiselmis andersenii</name>
    <name type="common">Cryptophyte alga</name>
    <dbReference type="NCBI Taxonomy" id="464988"/>
    <lineage>
        <taxon>Eukaryota</taxon>
        <taxon>Cryptophyceae</taxon>
        <taxon>Cryptomonadales</taxon>
        <taxon>Hemiselmidaceae</taxon>
        <taxon>Hemiselmis</taxon>
    </lineage>
</organism>
<reference evidence="2" key="1">
    <citation type="submission" date="2021-01" db="EMBL/GenBank/DDBJ databases">
        <authorList>
            <person name="Corre E."/>
            <person name="Pelletier E."/>
            <person name="Niang G."/>
            <person name="Scheremetjew M."/>
            <person name="Finn R."/>
            <person name="Kale V."/>
            <person name="Holt S."/>
            <person name="Cochrane G."/>
            <person name="Meng A."/>
            <person name="Brown T."/>
            <person name="Cohen L."/>
        </authorList>
    </citation>
    <scope>NUCLEOTIDE SEQUENCE</scope>
    <source>
        <strain evidence="2">CCMP441</strain>
    </source>
</reference>
<dbReference type="AlphaFoldDB" id="A0A6U4J7U5"/>
<feature type="compositionally biased region" description="Polar residues" evidence="1">
    <location>
        <begin position="37"/>
        <end position="54"/>
    </location>
</feature>